<evidence type="ECO:0000313" key="3">
    <source>
        <dbReference type="Proteomes" id="UP000193411"/>
    </source>
</evidence>
<sequence length="94" mass="9687">MSSSSTGSAFVLFESCASSPSPPSAAFKFVVDLPGSSCVAVATGLTANCRSISVPICHDFKCARLAFSSRCARSAASKSSILCRSSAPRSSSWR</sequence>
<evidence type="ECO:0000256" key="1">
    <source>
        <dbReference type="SAM" id="MobiDB-lite"/>
    </source>
</evidence>
<reference evidence="2 3" key="1">
    <citation type="submission" date="2016-07" db="EMBL/GenBank/DDBJ databases">
        <title>Pervasive Adenine N6-methylation of Active Genes in Fungi.</title>
        <authorList>
            <consortium name="DOE Joint Genome Institute"/>
            <person name="Mondo S.J."/>
            <person name="Dannebaum R.O."/>
            <person name="Kuo R.C."/>
            <person name="Labutti K."/>
            <person name="Haridas S."/>
            <person name="Kuo A."/>
            <person name="Salamov A."/>
            <person name="Ahrendt S.R."/>
            <person name="Lipzen A."/>
            <person name="Sullivan W."/>
            <person name="Andreopoulos W.B."/>
            <person name="Clum A."/>
            <person name="Lindquist E."/>
            <person name="Daum C."/>
            <person name="Ramamoorthy G.K."/>
            <person name="Gryganskyi A."/>
            <person name="Culley D."/>
            <person name="Magnuson J.K."/>
            <person name="James T.Y."/>
            <person name="O'Malley M.A."/>
            <person name="Stajich J.E."/>
            <person name="Spatafora J.W."/>
            <person name="Visel A."/>
            <person name="Grigoriev I.V."/>
        </authorList>
    </citation>
    <scope>NUCLEOTIDE SEQUENCE [LARGE SCALE GENOMIC DNA]</scope>
    <source>
        <strain evidence="2 3">PL171</strain>
    </source>
</reference>
<comment type="caution">
    <text evidence="2">The sequence shown here is derived from an EMBL/GenBank/DDBJ whole genome shotgun (WGS) entry which is preliminary data.</text>
</comment>
<keyword evidence="3" id="KW-1185">Reference proteome</keyword>
<dbReference type="AlphaFoldDB" id="A0A1Y2HDC7"/>
<evidence type="ECO:0000313" key="2">
    <source>
        <dbReference type="EMBL" id="ORZ32590.1"/>
    </source>
</evidence>
<gene>
    <name evidence="2" type="ORF">BCR44DRAFT_1439868</name>
</gene>
<feature type="region of interest" description="Disordered" evidence="1">
    <location>
        <begin position="75"/>
        <end position="94"/>
    </location>
</feature>
<proteinExistence type="predicted"/>
<organism evidence="2 3">
    <name type="scientific">Catenaria anguillulae PL171</name>
    <dbReference type="NCBI Taxonomy" id="765915"/>
    <lineage>
        <taxon>Eukaryota</taxon>
        <taxon>Fungi</taxon>
        <taxon>Fungi incertae sedis</taxon>
        <taxon>Blastocladiomycota</taxon>
        <taxon>Blastocladiomycetes</taxon>
        <taxon>Blastocladiales</taxon>
        <taxon>Catenariaceae</taxon>
        <taxon>Catenaria</taxon>
    </lineage>
</organism>
<dbReference type="Proteomes" id="UP000193411">
    <property type="component" value="Unassembled WGS sequence"/>
</dbReference>
<name>A0A1Y2HDC7_9FUNG</name>
<accession>A0A1Y2HDC7</accession>
<protein>
    <submittedName>
        <fullName evidence="2">Uncharacterized protein</fullName>
    </submittedName>
</protein>
<dbReference type="EMBL" id="MCFL01000044">
    <property type="protein sequence ID" value="ORZ32590.1"/>
    <property type="molecule type" value="Genomic_DNA"/>
</dbReference>